<dbReference type="AlphaFoldDB" id="A0A1S8A6Q2"/>
<proteinExistence type="predicted"/>
<dbReference type="EMBL" id="DF977458">
    <property type="protein sequence ID" value="GAW25778.1"/>
    <property type="molecule type" value="Genomic_DNA"/>
</dbReference>
<sequence length="80" mass="8867">MDISLEKGLEIVLKHSVVESTSRDDDALARIGKKPVLKRNFGFMSILGFSCTVLITWEGSLTYASLSEAFLIYATRLTVI</sequence>
<evidence type="ECO:0000313" key="1">
    <source>
        <dbReference type="EMBL" id="GAW25778.1"/>
    </source>
</evidence>
<dbReference type="Proteomes" id="UP000054516">
    <property type="component" value="Unassembled WGS sequence"/>
</dbReference>
<evidence type="ECO:0000313" key="2">
    <source>
        <dbReference type="Proteomes" id="UP000054516"/>
    </source>
</evidence>
<dbReference type="OrthoDB" id="3257095at2759"/>
<organism evidence="1">
    <name type="scientific">Rosellinia necatrix</name>
    <name type="common">White root-rot fungus</name>
    <dbReference type="NCBI Taxonomy" id="77044"/>
    <lineage>
        <taxon>Eukaryota</taxon>
        <taxon>Fungi</taxon>
        <taxon>Dikarya</taxon>
        <taxon>Ascomycota</taxon>
        <taxon>Pezizomycotina</taxon>
        <taxon>Sordariomycetes</taxon>
        <taxon>Xylariomycetidae</taxon>
        <taxon>Xylariales</taxon>
        <taxon>Xylariaceae</taxon>
        <taxon>Rosellinia</taxon>
    </lineage>
</organism>
<protein>
    <submittedName>
        <fullName evidence="1">Putative choline transport protein</fullName>
    </submittedName>
</protein>
<name>A0A1S8A6Q2_ROSNE</name>
<reference evidence="1" key="1">
    <citation type="submission" date="2016-03" db="EMBL/GenBank/DDBJ databases">
        <title>Draft genome sequence of Rosellinia necatrix.</title>
        <authorList>
            <person name="Kanematsu S."/>
        </authorList>
    </citation>
    <scope>NUCLEOTIDE SEQUENCE [LARGE SCALE GENOMIC DNA]</scope>
    <source>
        <strain evidence="1">W97</strain>
    </source>
</reference>
<accession>A0A1S8A6Q2</accession>
<keyword evidence="2" id="KW-1185">Reference proteome</keyword>
<gene>
    <name evidence="1" type="ORF">SAMD00023353_1300250</name>
</gene>